<dbReference type="InterPro" id="IPR029052">
    <property type="entry name" value="Metallo-depent_PP-like"/>
</dbReference>
<dbReference type="PANTHER" id="PTHR43606:SF2">
    <property type="entry name" value="ALKALINE PHOSPHATASE FAMILY PROTEIN (AFU_ORTHOLOGUE AFUA_5G03860)"/>
    <property type="match status" value="1"/>
</dbReference>
<keyword evidence="3" id="KW-1185">Reference proteome</keyword>
<dbReference type="EMBL" id="AAVT01000004">
    <property type="protein sequence ID" value="EAW31288.1"/>
    <property type="molecule type" value="Genomic_DNA"/>
</dbReference>
<dbReference type="InterPro" id="IPR038607">
    <property type="entry name" value="PhoD-like_sf"/>
</dbReference>
<evidence type="ECO:0000256" key="1">
    <source>
        <dbReference type="SAM" id="SignalP"/>
    </source>
</evidence>
<evidence type="ECO:0000313" key="3">
    <source>
        <dbReference type="Proteomes" id="UP000004931"/>
    </source>
</evidence>
<gene>
    <name evidence="2" type="ORF">GP2143_04168</name>
</gene>
<dbReference type="Gene3D" id="3.60.21.70">
    <property type="entry name" value="PhoD-like phosphatase"/>
    <property type="match status" value="1"/>
</dbReference>
<dbReference type="eggNOG" id="ENOG502Z9WK">
    <property type="taxonomic scope" value="Bacteria"/>
</dbReference>
<dbReference type="AlphaFoldDB" id="A0YDI5"/>
<evidence type="ECO:0008006" key="4">
    <source>
        <dbReference type="Google" id="ProtNLM"/>
    </source>
</evidence>
<evidence type="ECO:0000313" key="2">
    <source>
        <dbReference type="EMBL" id="EAW31288.1"/>
    </source>
</evidence>
<comment type="caution">
    <text evidence="2">The sequence shown here is derived from an EMBL/GenBank/DDBJ whole genome shotgun (WGS) entry which is preliminary data.</text>
</comment>
<sequence>MEMIKAHRRTMLKWLAALTPLSLMPRALAASTDDIKHILPTVTDTVFSISVSVEKPRLQLQLLIDGKAVKGQQKDSRGRFWSFFADDLKPDNTYELQLSDEAGDLGQSWPLKTFPDRNSDPKSFKLMAFTCAGGGDGFGIPSLQFFKPHAFRQRLFEAGLAKNPDAVIAIGDHIYWDLGGKEQPSVLKRAKWLKYLTRWKNYGSFNRDEPVLGTNNEDVLVRIGDEQISNLYGTRFKSTPVYFVSDDHDYFENDDATPDIVTFPPDNFSREAHQVVADLYYPPLPGAPVPAWNRAFGTLTYGRLFEASIFDCAGYLTVGDDARLIPNVAEEWLIHRLKQSPAKHYAMVPSHPFGWTAGKWREWYPDVVAPEGFTGVVLNELFAESPGKMTTKAQKYFWQKGWWNQHQRLLDALVKHRQGSRMIFSGDIHAQGVVSIRESGKLILEEPVKSFLVGPVSSSDATWPSAARGCAAAEPEWLKTDELINTREVNGFTIFEFEESFARAQLFDCGGYDRSKDEDGRVQREVVVEI</sequence>
<dbReference type="InterPro" id="IPR052900">
    <property type="entry name" value="Phospholipid_Metab_Enz"/>
</dbReference>
<accession>A0YDI5</accession>
<dbReference type="SUPFAM" id="SSF56300">
    <property type="entry name" value="Metallo-dependent phosphatases"/>
    <property type="match status" value="1"/>
</dbReference>
<proteinExistence type="predicted"/>
<reference evidence="2 3" key="1">
    <citation type="journal article" date="2010" name="J. Bacteriol.">
        <title>Genome sequence of the oligotrophic marine Gammaproteobacterium HTCC2143, isolated from the Oregon Coast.</title>
        <authorList>
            <person name="Oh H.M."/>
            <person name="Kang I."/>
            <person name="Ferriera S."/>
            <person name="Giovannoni S.J."/>
            <person name="Cho J.C."/>
        </authorList>
    </citation>
    <scope>NUCLEOTIDE SEQUENCE [LARGE SCALE GENOMIC DNA]</scope>
    <source>
        <strain evidence="2 3">HTCC2143</strain>
    </source>
</reference>
<organism evidence="2 3">
    <name type="scientific">marine gamma proteobacterium HTCC2143</name>
    <dbReference type="NCBI Taxonomy" id="247633"/>
    <lineage>
        <taxon>Bacteria</taxon>
        <taxon>Pseudomonadati</taxon>
        <taxon>Pseudomonadota</taxon>
        <taxon>Gammaproteobacteria</taxon>
        <taxon>Cellvibrionales</taxon>
        <taxon>Spongiibacteraceae</taxon>
        <taxon>BD1-7 clade</taxon>
    </lineage>
</organism>
<dbReference type="PANTHER" id="PTHR43606">
    <property type="entry name" value="PHOSPHATASE, PUTATIVE (AFU_ORTHOLOGUE AFUA_6G08710)-RELATED"/>
    <property type="match status" value="1"/>
</dbReference>
<feature type="chain" id="PRO_5002631095" description="PhoD-like phosphatase metallophosphatase domain-containing protein" evidence="1">
    <location>
        <begin position="30"/>
        <end position="530"/>
    </location>
</feature>
<dbReference type="OrthoDB" id="8175938at2"/>
<dbReference type="STRING" id="247633.GP2143_04168"/>
<dbReference type="Proteomes" id="UP000004931">
    <property type="component" value="Unassembled WGS sequence"/>
</dbReference>
<name>A0YDI5_9GAMM</name>
<keyword evidence="1" id="KW-0732">Signal</keyword>
<feature type="signal peptide" evidence="1">
    <location>
        <begin position="1"/>
        <end position="29"/>
    </location>
</feature>
<protein>
    <recommendedName>
        <fullName evidence="4">PhoD-like phosphatase metallophosphatase domain-containing protein</fullName>
    </recommendedName>
</protein>